<evidence type="ECO:0000259" key="2">
    <source>
        <dbReference type="Pfam" id="PF04892"/>
    </source>
</evidence>
<feature type="transmembrane region" description="Helical" evidence="1">
    <location>
        <begin position="151"/>
        <end position="173"/>
    </location>
</feature>
<dbReference type="RefSeq" id="WP_301141624.1">
    <property type="nucleotide sequence ID" value="NZ_JAUHQA010000001.1"/>
</dbReference>
<accession>A0ABT8GFR1</accession>
<dbReference type="PANTHER" id="PTHR36834:SF1">
    <property type="entry name" value="INTEGRAL MEMBRANE PROTEIN"/>
    <property type="match status" value="1"/>
</dbReference>
<evidence type="ECO:0000256" key="1">
    <source>
        <dbReference type="SAM" id="Phobius"/>
    </source>
</evidence>
<comment type="caution">
    <text evidence="3">The sequence shown here is derived from an EMBL/GenBank/DDBJ whole genome shotgun (WGS) entry which is preliminary data.</text>
</comment>
<feature type="domain" description="VanZ-like" evidence="2">
    <location>
        <begin position="44"/>
        <end position="164"/>
    </location>
</feature>
<keyword evidence="1" id="KW-1133">Transmembrane helix</keyword>
<dbReference type="PANTHER" id="PTHR36834">
    <property type="entry name" value="MEMBRANE PROTEIN-RELATED"/>
    <property type="match status" value="1"/>
</dbReference>
<feature type="transmembrane region" description="Helical" evidence="1">
    <location>
        <begin position="6"/>
        <end position="28"/>
    </location>
</feature>
<keyword evidence="1" id="KW-0812">Transmembrane</keyword>
<protein>
    <submittedName>
        <fullName evidence="3">VanZ family protein</fullName>
    </submittedName>
</protein>
<dbReference type="InterPro" id="IPR006976">
    <property type="entry name" value="VanZ-like"/>
</dbReference>
<evidence type="ECO:0000313" key="4">
    <source>
        <dbReference type="Proteomes" id="UP001172708"/>
    </source>
</evidence>
<dbReference type="InterPro" id="IPR053150">
    <property type="entry name" value="Teicoplanin_resist-assoc"/>
</dbReference>
<evidence type="ECO:0000313" key="3">
    <source>
        <dbReference type="EMBL" id="MDN4480262.1"/>
    </source>
</evidence>
<dbReference type="Proteomes" id="UP001172708">
    <property type="component" value="Unassembled WGS sequence"/>
</dbReference>
<feature type="transmembrane region" description="Helical" evidence="1">
    <location>
        <begin position="125"/>
        <end position="145"/>
    </location>
</feature>
<proteinExistence type="predicted"/>
<keyword evidence="1" id="KW-0472">Membrane</keyword>
<feature type="transmembrane region" description="Helical" evidence="1">
    <location>
        <begin position="92"/>
        <end position="113"/>
    </location>
</feature>
<reference evidence="3" key="1">
    <citation type="submission" date="2023-06" db="EMBL/GenBank/DDBJ databases">
        <title>Egi l300058.</title>
        <authorList>
            <person name="Gao L."/>
            <person name="Fang B.-Z."/>
            <person name="Li W.-J."/>
        </authorList>
    </citation>
    <scope>NUCLEOTIDE SEQUENCE</scope>
    <source>
        <strain evidence="3">EGI L300058</strain>
    </source>
</reference>
<feature type="transmembrane region" description="Helical" evidence="1">
    <location>
        <begin position="40"/>
        <end position="61"/>
    </location>
</feature>
<organism evidence="3 4">
    <name type="scientific">Demequina muriae</name>
    <dbReference type="NCBI Taxonomy" id="3051664"/>
    <lineage>
        <taxon>Bacteria</taxon>
        <taxon>Bacillati</taxon>
        <taxon>Actinomycetota</taxon>
        <taxon>Actinomycetes</taxon>
        <taxon>Micrococcales</taxon>
        <taxon>Demequinaceae</taxon>
        <taxon>Demequina</taxon>
    </lineage>
</organism>
<dbReference type="Pfam" id="PF04892">
    <property type="entry name" value="VanZ"/>
    <property type="match status" value="1"/>
</dbReference>
<name>A0ABT8GFR1_9MICO</name>
<sequence>MPNDILDNVALVIAAAAVAAVALAFAGFIGARHGRGTRSVLWTALVLWLLVIAVATLGSTVSSHYTGPRGLSLVPGQEIERGLANERGSNPWLNLVGNVALFMPFGFLAACLVRAPFIGRVATAFIFGLTLSASIEIAQYVLGRVADIDDVILNTSGALAGGVVGALVAVVTLRSRRVRAD</sequence>
<gene>
    <name evidence="3" type="ORF">QQX02_04915</name>
</gene>
<dbReference type="EMBL" id="JAUHQA010000001">
    <property type="protein sequence ID" value="MDN4480262.1"/>
    <property type="molecule type" value="Genomic_DNA"/>
</dbReference>
<keyword evidence="4" id="KW-1185">Reference proteome</keyword>